<name>A0A366HSH2_9BACT</name>
<sequence>MLDIEEAQARTLRAVELLLADVANSPSIASIADTVGMTKYELSRLFPMVTGKSGPELLRQARIQKAAELLRA</sequence>
<dbReference type="EMBL" id="QNRR01000002">
    <property type="protein sequence ID" value="RBP46446.1"/>
    <property type="molecule type" value="Genomic_DNA"/>
</dbReference>
<accession>A0A366HSH2</accession>
<organism evidence="4 5">
    <name type="scientific">Roseimicrobium gellanilyticum</name>
    <dbReference type="NCBI Taxonomy" id="748857"/>
    <lineage>
        <taxon>Bacteria</taxon>
        <taxon>Pseudomonadati</taxon>
        <taxon>Verrucomicrobiota</taxon>
        <taxon>Verrucomicrobiia</taxon>
        <taxon>Verrucomicrobiales</taxon>
        <taxon>Verrucomicrobiaceae</taxon>
        <taxon>Roseimicrobium</taxon>
    </lineage>
</organism>
<dbReference type="AlphaFoldDB" id="A0A366HSH2"/>
<dbReference type="GO" id="GO:0003700">
    <property type="term" value="F:DNA-binding transcription factor activity"/>
    <property type="evidence" value="ECO:0007669"/>
    <property type="project" value="InterPro"/>
</dbReference>
<evidence type="ECO:0000313" key="4">
    <source>
        <dbReference type="EMBL" id="RBP46446.1"/>
    </source>
</evidence>
<reference evidence="4 5" key="1">
    <citation type="submission" date="2018-06" db="EMBL/GenBank/DDBJ databases">
        <title>Genomic Encyclopedia of Type Strains, Phase IV (KMG-IV): sequencing the most valuable type-strain genomes for metagenomic binning, comparative biology and taxonomic classification.</title>
        <authorList>
            <person name="Goeker M."/>
        </authorList>
    </citation>
    <scope>NUCLEOTIDE SEQUENCE [LARGE SCALE GENOMIC DNA]</scope>
    <source>
        <strain evidence="4 5">DSM 25532</strain>
    </source>
</reference>
<dbReference type="Proteomes" id="UP000253426">
    <property type="component" value="Unassembled WGS sequence"/>
</dbReference>
<dbReference type="InterPro" id="IPR018060">
    <property type="entry name" value="HTH_AraC"/>
</dbReference>
<keyword evidence="5" id="KW-1185">Reference proteome</keyword>
<evidence type="ECO:0000256" key="2">
    <source>
        <dbReference type="ARBA" id="ARBA00023163"/>
    </source>
</evidence>
<dbReference type="InterPro" id="IPR009057">
    <property type="entry name" value="Homeodomain-like_sf"/>
</dbReference>
<dbReference type="PROSITE" id="PS01124">
    <property type="entry name" value="HTH_ARAC_FAMILY_2"/>
    <property type="match status" value="1"/>
</dbReference>
<dbReference type="GO" id="GO:0043565">
    <property type="term" value="F:sequence-specific DNA binding"/>
    <property type="evidence" value="ECO:0007669"/>
    <property type="project" value="InterPro"/>
</dbReference>
<feature type="domain" description="HTH araC/xylS-type" evidence="3">
    <location>
        <begin position="12"/>
        <end position="72"/>
    </location>
</feature>
<gene>
    <name evidence="4" type="ORF">DES53_102837</name>
</gene>
<protein>
    <recommendedName>
        <fullName evidence="3">HTH araC/xylS-type domain-containing protein</fullName>
    </recommendedName>
</protein>
<evidence type="ECO:0000259" key="3">
    <source>
        <dbReference type="PROSITE" id="PS01124"/>
    </source>
</evidence>
<proteinExistence type="predicted"/>
<keyword evidence="2" id="KW-0804">Transcription</keyword>
<evidence type="ECO:0000256" key="1">
    <source>
        <dbReference type="ARBA" id="ARBA00023015"/>
    </source>
</evidence>
<dbReference type="SUPFAM" id="SSF46689">
    <property type="entry name" value="Homeodomain-like"/>
    <property type="match status" value="1"/>
</dbReference>
<dbReference type="RefSeq" id="WP_113957958.1">
    <property type="nucleotide sequence ID" value="NZ_QNRR01000002.1"/>
</dbReference>
<evidence type="ECO:0000313" key="5">
    <source>
        <dbReference type="Proteomes" id="UP000253426"/>
    </source>
</evidence>
<comment type="caution">
    <text evidence="4">The sequence shown here is derived from an EMBL/GenBank/DDBJ whole genome shotgun (WGS) entry which is preliminary data.</text>
</comment>
<keyword evidence="1" id="KW-0805">Transcription regulation</keyword>
<dbReference type="Gene3D" id="1.10.10.60">
    <property type="entry name" value="Homeodomain-like"/>
    <property type="match status" value="1"/>
</dbReference>